<evidence type="ECO:0000256" key="1">
    <source>
        <dbReference type="SAM" id="MobiDB-lite"/>
    </source>
</evidence>
<protein>
    <submittedName>
        <fullName evidence="2">Uncharacterized protein</fullName>
    </submittedName>
</protein>
<comment type="caution">
    <text evidence="2">The sequence shown here is derived from an EMBL/GenBank/DDBJ whole genome shotgun (WGS) entry which is preliminary data.</text>
</comment>
<accession>A0A5N6N2B4</accession>
<reference evidence="2 3" key="1">
    <citation type="submission" date="2019-05" db="EMBL/GenBank/DDBJ databases">
        <title>Mikania micrantha, genome provides insights into the molecular mechanism of rapid growth.</title>
        <authorList>
            <person name="Liu B."/>
        </authorList>
    </citation>
    <scope>NUCLEOTIDE SEQUENCE [LARGE SCALE GENOMIC DNA]</scope>
    <source>
        <strain evidence="2">NLD-2019</strain>
        <tissue evidence="2">Leaf</tissue>
    </source>
</reference>
<evidence type="ECO:0000313" key="2">
    <source>
        <dbReference type="EMBL" id="KAD4179792.1"/>
    </source>
</evidence>
<gene>
    <name evidence="2" type="ORF">E3N88_28383</name>
</gene>
<keyword evidence="3" id="KW-1185">Reference proteome</keyword>
<feature type="region of interest" description="Disordered" evidence="1">
    <location>
        <begin position="29"/>
        <end position="83"/>
    </location>
</feature>
<name>A0A5N6N2B4_9ASTR</name>
<sequence length="83" mass="9501">MSNDLRSCIYIWSYVTDLAAPSPPHVIVLDDEEPIGPAFQDHEEDPKEVLVEDLDKDPEEDDPEEDPEEDPQEDPEDDPQEEP</sequence>
<feature type="compositionally biased region" description="Acidic residues" evidence="1">
    <location>
        <begin position="51"/>
        <end position="83"/>
    </location>
</feature>
<dbReference type="Proteomes" id="UP000326396">
    <property type="component" value="Linkage Group LG4"/>
</dbReference>
<evidence type="ECO:0000313" key="3">
    <source>
        <dbReference type="Proteomes" id="UP000326396"/>
    </source>
</evidence>
<dbReference type="AlphaFoldDB" id="A0A5N6N2B4"/>
<proteinExistence type="predicted"/>
<feature type="compositionally biased region" description="Basic and acidic residues" evidence="1">
    <location>
        <begin position="40"/>
        <end position="50"/>
    </location>
</feature>
<dbReference type="EMBL" id="SZYD01000014">
    <property type="protein sequence ID" value="KAD4179792.1"/>
    <property type="molecule type" value="Genomic_DNA"/>
</dbReference>
<organism evidence="2 3">
    <name type="scientific">Mikania micrantha</name>
    <name type="common">bitter vine</name>
    <dbReference type="NCBI Taxonomy" id="192012"/>
    <lineage>
        <taxon>Eukaryota</taxon>
        <taxon>Viridiplantae</taxon>
        <taxon>Streptophyta</taxon>
        <taxon>Embryophyta</taxon>
        <taxon>Tracheophyta</taxon>
        <taxon>Spermatophyta</taxon>
        <taxon>Magnoliopsida</taxon>
        <taxon>eudicotyledons</taxon>
        <taxon>Gunneridae</taxon>
        <taxon>Pentapetalae</taxon>
        <taxon>asterids</taxon>
        <taxon>campanulids</taxon>
        <taxon>Asterales</taxon>
        <taxon>Asteraceae</taxon>
        <taxon>Asteroideae</taxon>
        <taxon>Heliantheae alliance</taxon>
        <taxon>Eupatorieae</taxon>
        <taxon>Mikania</taxon>
    </lineage>
</organism>